<evidence type="ECO:0000313" key="11">
    <source>
        <dbReference type="Proteomes" id="UP000503278"/>
    </source>
</evidence>
<evidence type="ECO:0000256" key="5">
    <source>
        <dbReference type="ARBA" id="ARBA00022964"/>
    </source>
</evidence>
<keyword evidence="2" id="KW-0479">Metal-binding</keyword>
<dbReference type="InterPro" id="IPR005123">
    <property type="entry name" value="Oxoglu/Fe-dep_dioxygenase_dom"/>
</dbReference>
<dbReference type="KEGG" id="mrob:HH214_09755"/>
<reference evidence="10 11" key="1">
    <citation type="submission" date="2020-04" db="EMBL/GenBank/DDBJ databases">
        <title>Genome sequencing of novel species.</title>
        <authorList>
            <person name="Heo J."/>
            <person name="Kim S.-J."/>
            <person name="Kim J.-S."/>
            <person name="Hong S.-B."/>
            <person name="Kwon S.-W."/>
        </authorList>
    </citation>
    <scope>NUCLEOTIDE SEQUENCE [LARGE SCALE GENOMIC DNA]</scope>
    <source>
        <strain evidence="10 11">F39-2</strain>
    </source>
</reference>
<keyword evidence="3" id="KW-0227">DNA damage</keyword>
<dbReference type="SUPFAM" id="SSF51197">
    <property type="entry name" value="Clavaminate synthase-like"/>
    <property type="match status" value="1"/>
</dbReference>
<accession>A0A7L5E181</accession>
<dbReference type="AlphaFoldDB" id="A0A7L5E181"/>
<dbReference type="GO" id="GO:0140097">
    <property type="term" value="F:catalytic activity, acting on DNA"/>
    <property type="evidence" value="ECO:0007669"/>
    <property type="project" value="UniProtKB-ARBA"/>
</dbReference>
<dbReference type="InterPro" id="IPR032854">
    <property type="entry name" value="ALKBH3"/>
</dbReference>
<evidence type="ECO:0000256" key="2">
    <source>
        <dbReference type="ARBA" id="ARBA00022723"/>
    </source>
</evidence>
<dbReference type="PANTHER" id="PTHR31212:SF4">
    <property type="entry name" value="ALPHA-KETOGLUTARATE-DEPENDENT DIOXYGENASE ALKB HOMOLOG 3"/>
    <property type="match status" value="1"/>
</dbReference>
<keyword evidence="7" id="KW-0408">Iron</keyword>
<evidence type="ECO:0000256" key="1">
    <source>
        <dbReference type="ARBA" id="ARBA00001954"/>
    </source>
</evidence>
<evidence type="ECO:0000313" key="10">
    <source>
        <dbReference type="EMBL" id="QJD96137.1"/>
    </source>
</evidence>
<evidence type="ECO:0000259" key="9">
    <source>
        <dbReference type="PROSITE" id="PS51471"/>
    </source>
</evidence>
<name>A0A7L5E181_9SPHI</name>
<dbReference type="InterPro" id="IPR027450">
    <property type="entry name" value="AlkB-like"/>
</dbReference>
<dbReference type="FunFam" id="2.60.120.590:FF:000004">
    <property type="entry name" value="DNA oxidative demethylase ALKBH2"/>
    <property type="match status" value="1"/>
</dbReference>
<dbReference type="PROSITE" id="PS51471">
    <property type="entry name" value="FE2OG_OXY"/>
    <property type="match status" value="1"/>
</dbReference>
<dbReference type="Proteomes" id="UP000503278">
    <property type="component" value="Chromosome"/>
</dbReference>
<dbReference type="GO" id="GO:0016787">
    <property type="term" value="F:hydrolase activity"/>
    <property type="evidence" value="ECO:0007669"/>
    <property type="project" value="UniProtKB-ARBA"/>
</dbReference>
<keyword evidence="11" id="KW-1185">Reference proteome</keyword>
<evidence type="ECO:0000256" key="7">
    <source>
        <dbReference type="ARBA" id="ARBA00023004"/>
    </source>
</evidence>
<protein>
    <submittedName>
        <fullName evidence="10">Alpha-ketoglutarate-dependent dioxygenase AlkB</fullName>
    </submittedName>
</protein>
<dbReference type="Pfam" id="PF13532">
    <property type="entry name" value="2OG-FeII_Oxy_2"/>
    <property type="match status" value="1"/>
</dbReference>
<feature type="domain" description="Fe2OG dioxygenase" evidence="9">
    <location>
        <begin position="101"/>
        <end position="199"/>
    </location>
</feature>
<keyword evidence="8" id="KW-0234">DNA repair</keyword>
<evidence type="ECO:0000256" key="8">
    <source>
        <dbReference type="ARBA" id="ARBA00023204"/>
    </source>
</evidence>
<keyword evidence="4" id="KW-0460">Magnesium</keyword>
<comment type="cofactor">
    <cofactor evidence="1">
        <name>Fe(2+)</name>
        <dbReference type="ChEBI" id="CHEBI:29033"/>
    </cofactor>
</comment>
<dbReference type="RefSeq" id="WP_169607252.1">
    <property type="nucleotide sequence ID" value="NZ_CP051682.1"/>
</dbReference>
<dbReference type="InterPro" id="IPR037151">
    <property type="entry name" value="AlkB-like_sf"/>
</dbReference>
<dbReference type="PANTHER" id="PTHR31212">
    <property type="entry name" value="ALPHA-KETOGLUTARATE-DEPENDENT DIOXYGENASE ALKB HOMOLOG 3"/>
    <property type="match status" value="1"/>
</dbReference>
<proteinExistence type="predicted"/>
<dbReference type="GO" id="GO:0006307">
    <property type="term" value="P:DNA alkylation repair"/>
    <property type="evidence" value="ECO:0007669"/>
    <property type="project" value="InterPro"/>
</dbReference>
<sequence>MLTNVEQPLNLLPYQGEAFYYPSFFTEQESAYYSAALQQEIAWKQEPIRMFGKLVMQPRLTALYGYADKPYQYAGLKLHPLPWTGTLLAIKNHIETIAQVSFTSVLLNLYRDGKDSNGWHRDNEKELGTNPVIASVSFGSSRNFHFRHHQHKEVKRSVELVNGSFLLMQGETQHYWEHQIPKSAKVTKLRINLTFRVIH</sequence>
<evidence type="ECO:0000256" key="6">
    <source>
        <dbReference type="ARBA" id="ARBA00023002"/>
    </source>
</evidence>
<gene>
    <name evidence="10" type="ORF">HH214_09755</name>
</gene>
<keyword evidence="6" id="KW-0560">Oxidoreductase</keyword>
<dbReference type="GO" id="GO:0046872">
    <property type="term" value="F:metal ion binding"/>
    <property type="evidence" value="ECO:0007669"/>
    <property type="project" value="UniProtKB-KW"/>
</dbReference>
<dbReference type="Gene3D" id="2.60.120.590">
    <property type="entry name" value="Alpha-ketoglutarate-dependent dioxygenase AlkB-like"/>
    <property type="match status" value="1"/>
</dbReference>
<keyword evidence="5 10" id="KW-0223">Dioxygenase</keyword>
<dbReference type="GO" id="GO:0032451">
    <property type="term" value="F:demethylase activity"/>
    <property type="evidence" value="ECO:0007669"/>
    <property type="project" value="UniProtKB-ARBA"/>
</dbReference>
<organism evidence="10 11">
    <name type="scientific">Mucilaginibacter robiniae</name>
    <dbReference type="NCBI Taxonomy" id="2728022"/>
    <lineage>
        <taxon>Bacteria</taxon>
        <taxon>Pseudomonadati</taxon>
        <taxon>Bacteroidota</taxon>
        <taxon>Sphingobacteriia</taxon>
        <taxon>Sphingobacteriales</taxon>
        <taxon>Sphingobacteriaceae</taxon>
        <taxon>Mucilaginibacter</taxon>
    </lineage>
</organism>
<dbReference type="EMBL" id="CP051682">
    <property type="protein sequence ID" value="QJD96137.1"/>
    <property type="molecule type" value="Genomic_DNA"/>
</dbReference>
<evidence type="ECO:0000256" key="3">
    <source>
        <dbReference type="ARBA" id="ARBA00022763"/>
    </source>
</evidence>
<evidence type="ECO:0000256" key="4">
    <source>
        <dbReference type="ARBA" id="ARBA00022842"/>
    </source>
</evidence>
<dbReference type="GO" id="GO:0051213">
    <property type="term" value="F:dioxygenase activity"/>
    <property type="evidence" value="ECO:0007669"/>
    <property type="project" value="UniProtKB-KW"/>
</dbReference>
<dbReference type="GO" id="GO:0016705">
    <property type="term" value="F:oxidoreductase activity, acting on paired donors, with incorporation or reduction of molecular oxygen"/>
    <property type="evidence" value="ECO:0007669"/>
    <property type="project" value="UniProtKB-ARBA"/>
</dbReference>